<feature type="region of interest" description="Disordered" evidence="19">
    <location>
        <begin position="291"/>
        <end position="339"/>
    </location>
</feature>
<comment type="similarity">
    <text evidence="6">Belongs to the huntingtin family.</text>
</comment>
<dbReference type="GO" id="GO:0102158">
    <property type="term" value="F:very-long-chain (3R)-3-hydroxyacyl-CoA dehydratase activity"/>
    <property type="evidence" value="ECO:0007669"/>
    <property type="project" value="UniProtKB-EC"/>
</dbReference>
<keyword evidence="15 20" id="KW-0472">Membrane</keyword>
<dbReference type="SUPFAM" id="SSF48371">
    <property type="entry name" value="ARM repeat"/>
    <property type="match status" value="1"/>
</dbReference>
<protein>
    <recommendedName>
        <fullName evidence="8">very-long-chain (3R)-3-hydroxyacyl-CoA dehydratase</fullName>
        <ecNumber evidence="8">4.2.1.134</ecNumber>
    </recommendedName>
</protein>
<dbReference type="Pfam" id="PF20926">
    <property type="entry name" value="Htt_N-HEAT_1"/>
    <property type="match status" value="1"/>
</dbReference>
<keyword evidence="18" id="KW-0539">Nucleus</keyword>
<dbReference type="UniPathway" id="UPA00094"/>
<sequence>MYKCENVKSIRVALLRFASCAHHIKLGKRAIYVKKLVPCFQRLIKKNDEMLLETLSSAFQLLWPHLGLFLSEKEAQSLLKPLLWALQDDSGGMRRSAAHCIAFLVKDGRCPARLCNWVLQRLLEPGKLLLGGIGNKALHGVLLCLRLLTPQFMEHLKTRDLHEKHIGTSAKDILSSHDGFPSLTSYLQMLELCMGGLVHLDISVVTGSLELLHALLLHAPPDFVKALLSSGALTSSLFQDSSSPLLPSLTQSMSSVAQGDLDSLAMDGSEMDGNRSGSQSMENLLLHHNRSTSDLGEDSREVPQRLAASSYASQEGNEEKERGEESDGMNSRANSSSYFPLEMGIVQDDTSESITQDRDDVFEQDIRERAPLQLQGTLDDEDSSEFDQDEAVPFQSVKREELGSLFDEEPTWKYVGRVLGWCFLLEGTPGSLLSDPIIRVSLKSLALSCITALLHLQPHLLSLQLTEKGDREKSKEDKPGQTLWDVLLFRAHSDPQLRSQVLLLVSAITKESLLIPSILTSSSRTSKDLLSFLEQGLRDKSPVVIKQVIQGLQILFPTLMESSQANLALPILHMFPSLASSPYWLVKVELLELLSRINLTEVRYMSSEDTRRDMGEMLVETVLIPCTFDKDHRVRNAASMAWVRIMADLASTSNHLTAFVGCLSQVPLETGVSTSFAYCLHSLFLLLRNCSRQPQRAGLILALHRLIDAYPVKQFPKAWGCTHSNEGISRFTHMLALLCLSDVVLDYGMLESLLHILAEYFEGLGVEFIKIKLKSKDQTGSTQQISGVRATYMDWLLKLLDVCTQSLGMQTATQRNPSTFPVSYAHLSSSVRRRLTRRDKDRGSQERESLEKLQGIVRGCLQGLTSVLRVSSALEISSHAEEILHHLLGTLRITPSHAIICAQEMLTCLFGSNLSSAGQPIRPYLEHSFPQEVEVLAAIETVSKPPTLHDATFRASYQHLLQAIHAVRNKQALGDKRVKDPSPLVLSGKREIDLPSLSSYIRLFEPFVISVLRSYASWEVEHQRHVLGLLVTLVRLRLNYCLLDTKGTFLSYVLGQFDYIEAGLPGLLPLVEDLYLHRGWGPTSSTEIETQKEVLLCTLLKLSSLPQALSSLRLILVCTLRESEEKWHRLSRFVFDSLFSRLLTNEIYLEESSALASLLPVMSPQAFRPVDPLLQLIMVTPPLENPLLMKRWMRRLLPSLEILAAHSSEEVILSRLPHLNLCYPIDETPSTPALQWARFLLDVLNVLAGEVSRGGTTHRSGVRFSGLNLMLDQELLQFIQLLSFMLQSGEFRQTLRGLEEAIGREKDMGETHETFLSLTHSHPLILSSYFHLLALLNHQDLEFWKGVLSPGSSGDRNGRREMVRQAAFLAFSDLLHEGLSSGSGMGESLTWLLLEHSPVLVQLSMEPSISDLLHAIHRNSAASGLFIQAIHTCCQQEYNPLNRKFWHLALRCLRGTGPAQAGALLELLVEHPLQAESLSIVNSARQLTFNIVGSLASIPKDEAQGHLKLEDLMTLINKMGLFLKKDDVVLNQLLDLREHLYGIHKDGGIRIGSPLWTPPDPAKSLDGKALKALFNALLTLPHVGSEKELVELIEDLPHDEVISLLRTAPTTVLAHAITVHPHLDLSQKSNILEQGLQLGSALSLLIANIATHKLETLDPLPAQSLMIFCVYMLQGVSKLKRWDPRAVHETLSHVGIILAYPPVSAVFSPEMSVLAINALFDIAFCLAGSPSAWNRDSSDESEQAKCQLSVLLSAFYLPASPGVLDIPRGYQALLLHLLCVLARHPCYYLHCRLPRELSGDSNIPAEALEETELLQEFLWRLQTLGWPGRAEFEEAWMALLAVLGGGSKDAFSMEERAVLLKSRCLALTGVCGLLCQALLHPIPGFPSLHSQYARFFSAWWREDKAYTLEGVRGRLDRIGVDVQSPLVFLQDLFSQWLAQPNELTPAQLMHILRTMVCLLPLSPLGGWDLHWALDTLLDLRKGLQNPDAELSLVYALKGICFAATFLLQNGETLGMRDMEEIKQTVEEALDRLHVPLRVTALRGMEGFLQCKNAQPLVQALLPSMTHFLCKHLHSGSHIMLQNLWESTSVWRNIGLILSQHSRELGDSELGTKCHLVALEGINASLRSPSYLFPAIIRALAEITHKRSLDASTENQLMKLTAHIMRPQPGIPAPPEITLPLASLMVLLLSQSPARPLALVGLYFFVMCQMISYADSSSDISLTDELRGDRSMTAMEWLTALFDRLKGGSSIEAKALEKVLRDLASCSPELPSGEFLNKLLAELLSPQQGNPRVIASLLHQSMVQDWTLLSMSPYLQKKSLWPFCALLLAGLQSPSSSRPLLLLVLDRRHLLPSSYLEWLAKSLVSIFALQLETEEHRKTLQGILETGMYHGPILLHMVWSYVGYKAVQVVPTKDLWSVIGNVLTIFQTAAFLELFLCGLNIIAGINVPWEIIGTFSKVVHSATGLVRSNPMLTAFQVSSRLIVVWLLYLVPESRSIYGLPALLAAWTVTEIIRYSYYAFCLVQLQPHFIQFLRFRNTPFPSSYVLWSYVGYKAVQVVPTKDLWSVIGNVLTIFQTAAFLEVVHSATGLVRSNPMLTAFQVSSRLIVVWLLYLVPESRSIYGLPALLAAWTVTEIIRYSYYAFCLVQLQPHFIQFLRYTLFVVLYPLGVSGELLCLYAALPYFKTRRPFSLDLPNSWNFSWDSHIVALIIMASYVPLFPQLYLHMFTLRKKVLGPSSKKAA</sequence>
<feature type="transmembrane region" description="Helical" evidence="20">
    <location>
        <begin position="2653"/>
        <end position="2681"/>
    </location>
</feature>
<keyword evidence="14" id="KW-0443">Lipid metabolism</keyword>
<evidence type="ECO:0000256" key="4">
    <source>
        <dbReference type="ARBA" id="ARBA00004496"/>
    </source>
</evidence>
<dbReference type="InterPro" id="IPR007482">
    <property type="entry name" value="Tyr_Pase-like_PTPLA"/>
</dbReference>
<evidence type="ECO:0000256" key="20">
    <source>
        <dbReference type="SAM" id="Phobius"/>
    </source>
</evidence>
<dbReference type="Pfam" id="PF20927">
    <property type="entry name" value="Htt_C-HEAT"/>
    <property type="match status" value="2"/>
</dbReference>
<keyword evidence="11 20" id="KW-0812">Transmembrane</keyword>
<evidence type="ECO:0000256" key="19">
    <source>
        <dbReference type="SAM" id="MobiDB-lite"/>
    </source>
</evidence>
<gene>
    <name evidence="21" type="ORF">DSTB1V02_LOCUS2734</name>
</gene>
<evidence type="ECO:0000256" key="13">
    <source>
        <dbReference type="ARBA" id="ARBA00022989"/>
    </source>
</evidence>
<evidence type="ECO:0000256" key="1">
    <source>
        <dbReference type="ARBA" id="ARBA00002907"/>
    </source>
</evidence>
<dbReference type="InterPro" id="IPR048411">
    <property type="entry name" value="Htt_N_HEAT_rpt-1"/>
</dbReference>
<comment type="function">
    <text evidence="1">May play a role in microtubule-mediated transport or vesicle function.</text>
</comment>
<keyword evidence="12" id="KW-0276">Fatty acid metabolism</keyword>
<feature type="compositionally biased region" description="Polar residues" evidence="19">
    <location>
        <begin position="329"/>
        <end position="338"/>
    </location>
</feature>
<proteinExistence type="inferred from homology"/>
<evidence type="ECO:0000256" key="3">
    <source>
        <dbReference type="ARBA" id="ARBA00004141"/>
    </source>
</evidence>
<evidence type="ECO:0000256" key="8">
    <source>
        <dbReference type="ARBA" id="ARBA00013122"/>
    </source>
</evidence>
<keyword evidence="22" id="KW-1185">Reference proteome</keyword>
<dbReference type="GO" id="GO:0005737">
    <property type="term" value="C:cytoplasm"/>
    <property type="evidence" value="ECO:0007669"/>
    <property type="project" value="UniProtKB-SubCell"/>
</dbReference>
<name>A0A7R8X4P3_9CRUS</name>
<dbReference type="Proteomes" id="UP000677054">
    <property type="component" value="Unassembled WGS sequence"/>
</dbReference>
<evidence type="ECO:0000313" key="21">
    <source>
        <dbReference type="EMBL" id="CAD7242789.1"/>
    </source>
</evidence>
<dbReference type="InterPro" id="IPR048413">
    <property type="entry name" value="Htt_C-HEAT_rpt"/>
</dbReference>
<dbReference type="GO" id="GO:0006633">
    <property type="term" value="P:fatty acid biosynthetic process"/>
    <property type="evidence" value="ECO:0007669"/>
    <property type="project" value="UniProtKB-UniPathway"/>
</dbReference>
<dbReference type="Pfam" id="PF12372">
    <property type="entry name" value="Htt_N-HEAT"/>
    <property type="match status" value="3"/>
</dbReference>
<evidence type="ECO:0000256" key="17">
    <source>
        <dbReference type="ARBA" id="ARBA00023239"/>
    </source>
</evidence>
<feature type="transmembrane region" description="Helical" evidence="20">
    <location>
        <begin position="2618"/>
        <end position="2641"/>
    </location>
</feature>
<evidence type="ECO:0000256" key="15">
    <source>
        <dbReference type="ARBA" id="ARBA00023136"/>
    </source>
</evidence>
<dbReference type="InterPro" id="IPR024613">
    <property type="entry name" value="Huntingtin_N_HEAT_rpt-2"/>
</dbReference>
<dbReference type="PRINTS" id="PR00375">
    <property type="entry name" value="HUNTINGTIN"/>
</dbReference>
<dbReference type="InterPro" id="IPR000091">
    <property type="entry name" value="Huntingtin"/>
</dbReference>
<reference evidence="21" key="1">
    <citation type="submission" date="2020-11" db="EMBL/GenBank/DDBJ databases">
        <authorList>
            <person name="Tran Van P."/>
        </authorList>
    </citation>
    <scope>NUCLEOTIDE SEQUENCE</scope>
</reference>
<dbReference type="PANTHER" id="PTHR10170:SF10">
    <property type="entry name" value="HUNTINGTIN"/>
    <property type="match status" value="1"/>
</dbReference>
<evidence type="ECO:0000256" key="11">
    <source>
        <dbReference type="ARBA" id="ARBA00022692"/>
    </source>
</evidence>
<evidence type="ECO:0000256" key="7">
    <source>
        <dbReference type="ARBA" id="ARBA00007811"/>
    </source>
</evidence>
<comment type="subcellular location">
    <subcellularLocation>
        <location evidence="4">Cytoplasm</location>
    </subcellularLocation>
    <subcellularLocation>
        <location evidence="3">Membrane</location>
        <topology evidence="3">Multi-pass membrane protein</topology>
    </subcellularLocation>
    <subcellularLocation>
        <location evidence="2">Nucleus</location>
    </subcellularLocation>
</comment>
<evidence type="ECO:0000256" key="9">
    <source>
        <dbReference type="ARBA" id="ARBA00022490"/>
    </source>
</evidence>
<evidence type="ECO:0000256" key="16">
    <source>
        <dbReference type="ARBA" id="ARBA00023160"/>
    </source>
</evidence>
<dbReference type="Pfam" id="PF04387">
    <property type="entry name" value="PTPLA"/>
    <property type="match status" value="2"/>
</dbReference>
<organism evidence="21">
    <name type="scientific">Darwinula stevensoni</name>
    <dbReference type="NCBI Taxonomy" id="69355"/>
    <lineage>
        <taxon>Eukaryota</taxon>
        <taxon>Metazoa</taxon>
        <taxon>Ecdysozoa</taxon>
        <taxon>Arthropoda</taxon>
        <taxon>Crustacea</taxon>
        <taxon>Oligostraca</taxon>
        <taxon>Ostracoda</taxon>
        <taxon>Podocopa</taxon>
        <taxon>Podocopida</taxon>
        <taxon>Darwinulocopina</taxon>
        <taxon>Darwinuloidea</taxon>
        <taxon>Darwinulidae</taxon>
        <taxon>Darwinula</taxon>
    </lineage>
</organism>
<dbReference type="InterPro" id="IPR016024">
    <property type="entry name" value="ARM-type_fold"/>
</dbReference>
<dbReference type="GO" id="GO:0016020">
    <property type="term" value="C:membrane"/>
    <property type="evidence" value="ECO:0007669"/>
    <property type="project" value="UniProtKB-SubCell"/>
</dbReference>
<evidence type="ECO:0000256" key="2">
    <source>
        <dbReference type="ARBA" id="ARBA00004123"/>
    </source>
</evidence>
<dbReference type="OrthoDB" id="46988at2759"/>
<comment type="similarity">
    <text evidence="7">Belongs to the very long-chain fatty acids dehydratase HACD family.</text>
</comment>
<dbReference type="EMBL" id="CAJPEV010000317">
    <property type="protein sequence ID" value="CAG0883891.1"/>
    <property type="molecule type" value="Genomic_DNA"/>
</dbReference>
<dbReference type="InterPro" id="IPR048412">
    <property type="entry name" value="Htt_bridge"/>
</dbReference>
<dbReference type="Gene3D" id="1.25.10.10">
    <property type="entry name" value="Leucine-rich Repeat Variant"/>
    <property type="match status" value="1"/>
</dbReference>
<comment type="pathway">
    <text evidence="5">Lipid metabolism; fatty acid biosynthesis.</text>
</comment>
<dbReference type="EC" id="4.2.1.134" evidence="8"/>
<evidence type="ECO:0000256" key="14">
    <source>
        <dbReference type="ARBA" id="ARBA00023098"/>
    </source>
</evidence>
<dbReference type="Pfam" id="PF20925">
    <property type="entry name" value="Htt_bridge"/>
    <property type="match status" value="1"/>
</dbReference>
<keyword evidence="17" id="KW-0456">Lyase</keyword>
<dbReference type="InterPro" id="IPR028426">
    <property type="entry name" value="Huntingtin_fam"/>
</dbReference>
<evidence type="ECO:0000256" key="12">
    <source>
        <dbReference type="ARBA" id="ARBA00022832"/>
    </source>
</evidence>
<evidence type="ECO:0000256" key="18">
    <source>
        <dbReference type="ARBA" id="ARBA00023242"/>
    </source>
</evidence>
<evidence type="ECO:0000256" key="5">
    <source>
        <dbReference type="ARBA" id="ARBA00005194"/>
    </source>
</evidence>
<keyword evidence="13 20" id="KW-1133">Transmembrane helix</keyword>
<dbReference type="GO" id="GO:0005634">
    <property type="term" value="C:nucleus"/>
    <property type="evidence" value="ECO:0007669"/>
    <property type="project" value="UniProtKB-SubCell"/>
</dbReference>
<feature type="transmembrane region" description="Helical" evidence="20">
    <location>
        <begin position="2701"/>
        <end position="2721"/>
    </location>
</feature>
<keyword evidence="9" id="KW-0963">Cytoplasm</keyword>
<evidence type="ECO:0000256" key="6">
    <source>
        <dbReference type="ARBA" id="ARBA00007153"/>
    </source>
</evidence>
<evidence type="ECO:0000256" key="10">
    <source>
        <dbReference type="ARBA" id="ARBA00022516"/>
    </source>
</evidence>
<dbReference type="EMBL" id="LR899834">
    <property type="protein sequence ID" value="CAD7242789.1"/>
    <property type="molecule type" value="Genomic_DNA"/>
</dbReference>
<accession>A0A7R8X4P3</accession>
<keyword evidence="10" id="KW-0444">Lipid biosynthesis</keyword>
<dbReference type="PANTHER" id="PTHR10170">
    <property type="entry name" value="HUNTINGTON DISEASE PROTEIN"/>
    <property type="match status" value="1"/>
</dbReference>
<dbReference type="InterPro" id="IPR011989">
    <property type="entry name" value="ARM-like"/>
</dbReference>
<evidence type="ECO:0000313" key="22">
    <source>
        <dbReference type="Proteomes" id="UP000677054"/>
    </source>
</evidence>
<keyword evidence="16" id="KW-0275">Fatty acid biosynthesis</keyword>